<proteinExistence type="inferred from homology"/>
<keyword evidence="2 3" id="KW-0378">Hydrolase</keyword>
<name>A0A419T6V6_9FIRM</name>
<keyword evidence="5" id="KW-1185">Reference proteome</keyword>
<comment type="caution">
    <text evidence="4">The sequence shown here is derived from an EMBL/GenBank/DDBJ whole genome shotgun (WGS) entry which is preliminary data.</text>
</comment>
<feature type="site" description="Important for substrate specificity" evidence="3">
    <location>
        <position position="15"/>
    </location>
</feature>
<reference evidence="4 5" key="1">
    <citation type="submission" date="2016-08" db="EMBL/GenBank/DDBJ databases">
        <title>A new outlook on sporulation: Clostridium algidixylanolyticum.</title>
        <authorList>
            <person name="Poppleton D.I."/>
            <person name="Gribaldo S."/>
        </authorList>
    </citation>
    <scope>NUCLEOTIDE SEQUENCE [LARGE SCALE GENOMIC DNA]</scope>
    <source>
        <strain evidence="4 5">SPL73</strain>
    </source>
</reference>
<dbReference type="InterPro" id="IPR003697">
    <property type="entry name" value="Maf-like"/>
</dbReference>
<dbReference type="AlphaFoldDB" id="A0A419T6V6"/>
<dbReference type="RefSeq" id="WP_120195850.1">
    <property type="nucleotide sequence ID" value="NZ_MCIA01000007.1"/>
</dbReference>
<dbReference type="Gene3D" id="3.90.950.10">
    <property type="match status" value="1"/>
</dbReference>
<dbReference type="GO" id="GO:0036218">
    <property type="term" value="F:dTTP diphosphatase activity"/>
    <property type="evidence" value="ECO:0007669"/>
    <property type="project" value="RHEA"/>
</dbReference>
<evidence type="ECO:0000256" key="2">
    <source>
        <dbReference type="ARBA" id="ARBA00022801"/>
    </source>
</evidence>
<comment type="cofactor">
    <cofactor evidence="1 3">
        <name>a divalent metal cation</name>
        <dbReference type="ChEBI" id="CHEBI:60240"/>
    </cofactor>
</comment>
<comment type="caution">
    <text evidence="3">Lacks conserved residue(s) required for the propagation of feature annotation.</text>
</comment>
<dbReference type="EMBL" id="MCIA01000007">
    <property type="protein sequence ID" value="RKD33290.1"/>
    <property type="molecule type" value="Genomic_DNA"/>
</dbReference>
<feature type="site" description="Important for substrate specificity" evidence="3">
    <location>
        <position position="159"/>
    </location>
</feature>
<dbReference type="InterPro" id="IPR029001">
    <property type="entry name" value="ITPase-like_fam"/>
</dbReference>
<dbReference type="GO" id="GO:0005737">
    <property type="term" value="C:cytoplasm"/>
    <property type="evidence" value="ECO:0007669"/>
    <property type="project" value="UniProtKB-SubCell"/>
</dbReference>
<dbReference type="PIRSF" id="PIRSF006305">
    <property type="entry name" value="Maf"/>
    <property type="match status" value="1"/>
</dbReference>
<dbReference type="Pfam" id="PF02545">
    <property type="entry name" value="Maf"/>
    <property type="match status" value="1"/>
</dbReference>
<dbReference type="PANTHER" id="PTHR43213">
    <property type="entry name" value="BIFUNCTIONAL DTTP/UTP PYROPHOSPHATASE/METHYLTRANSFERASE PROTEIN-RELATED"/>
    <property type="match status" value="1"/>
</dbReference>
<dbReference type="Proteomes" id="UP000284277">
    <property type="component" value="Unassembled WGS sequence"/>
</dbReference>
<dbReference type="PANTHER" id="PTHR43213:SF5">
    <property type="entry name" value="BIFUNCTIONAL DTTP_UTP PYROPHOSPHATASE_METHYLTRANSFERASE PROTEIN-RELATED"/>
    <property type="match status" value="1"/>
</dbReference>
<protein>
    <recommendedName>
        <fullName evidence="3">dTTP/UTP pyrophosphatase</fullName>
        <shortName evidence="3">dTTPase/UTPase</shortName>
        <ecNumber evidence="3">3.6.1.9</ecNumber>
    </recommendedName>
    <alternativeName>
        <fullName evidence="3">Nucleoside triphosphate pyrophosphatase</fullName>
    </alternativeName>
    <alternativeName>
        <fullName evidence="3">Nucleotide pyrophosphatase</fullName>
        <shortName evidence="3">Nucleotide PPase</shortName>
    </alternativeName>
</protein>
<accession>A0A419T6V6</accession>
<keyword evidence="3" id="KW-0963">Cytoplasm</keyword>
<evidence type="ECO:0000313" key="5">
    <source>
        <dbReference type="Proteomes" id="UP000284277"/>
    </source>
</evidence>
<dbReference type="CDD" id="cd00555">
    <property type="entry name" value="Maf"/>
    <property type="match status" value="1"/>
</dbReference>
<dbReference type="SUPFAM" id="SSF52972">
    <property type="entry name" value="ITPase-like"/>
    <property type="match status" value="1"/>
</dbReference>
<evidence type="ECO:0000256" key="3">
    <source>
        <dbReference type="HAMAP-Rule" id="MF_00528"/>
    </source>
</evidence>
<evidence type="ECO:0000313" key="4">
    <source>
        <dbReference type="EMBL" id="RKD33290.1"/>
    </source>
</evidence>
<evidence type="ECO:0000256" key="1">
    <source>
        <dbReference type="ARBA" id="ARBA00001968"/>
    </source>
</evidence>
<dbReference type="GO" id="GO:0036221">
    <property type="term" value="F:UTP diphosphatase activity"/>
    <property type="evidence" value="ECO:0007669"/>
    <property type="project" value="RHEA"/>
</dbReference>
<comment type="similarity">
    <text evidence="3">Belongs to the Maf family. YhdE subfamily.</text>
</comment>
<comment type="catalytic activity">
    <reaction evidence="3">
        <text>dTTP + H2O = dTMP + diphosphate + H(+)</text>
        <dbReference type="Rhea" id="RHEA:28534"/>
        <dbReference type="ChEBI" id="CHEBI:15377"/>
        <dbReference type="ChEBI" id="CHEBI:15378"/>
        <dbReference type="ChEBI" id="CHEBI:33019"/>
        <dbReference type="ChEBI" id="CHEBI:37568"/>
        <dbReference type="ChEBI" id="CHEBI:63528"/>
        <dbReference type="EC" id="3.6.1.9"/>
    </reaction>
</comment>
<dbReference type="HAMAP" id="MF_00528">
    <property type="entry name" value="Maf"/>
    <property type="match status" value="1"/>
</dbReference>
<comment type="subcellular location">
    <subcellularLocation>
        <location evidence="3">Cytoplasm</location>
    </subcellularLocation>
</comment>
<organism evidence="4 5">
    <name type="scientific">Lacrimispora algidixylanolytica</name>
    <dbReference type="NCBI Taxonomy" id="94868"/>
    <lineage>
        <taxon>Bacteria</taxon>
        <taxon>Bacillati</taxon>
        <taxon>Bacillota</taxon>
        <taxon>Clostridia</taxon>
        <taxon>Lachnospirales</taxon>
        <taxon>Lachnospiraceae</taxon>
        <taxon>Lacrimispora</taxon>
    </lineage>
</organism>
<keyword evidence="3" id="KW-0546">Nucleotide metabolism</keyword>
<comment type="catalytic activity">
    <reaction evidence="3">
        <text>UTP + H2O = UMP + diphosphate + H(+)</text>
        <dbReference type="Rhea" id="RHEA:29395"/>
        <dbReference type="ChEBI" id="CHEBI:15377"/>
        <dbReference type="ChEBI" id="CHEBI:15378"/>
        <dbReference type="ChEBI" id="CHEBI:33019"/>
        <dbReference type="ChEBI" id="CHEBI:46398"/>
        <dbReference type="ChEBI" id="CHEBI:57865"/>
        <dbReference type="EC" id="3.6.1.9"/>
    </reaction>
</comment>
<dbReference type="OrthoDB" id="9807767at2"/>
<comment type="function">
    <text evidence="3">Nucleoside triphosphate pyrophosphatase that hydrolyzes dTTP and UTP. May have a dual role in cell division arrest and in preventing the incorporation of modified nucleotides into cellular nucleic acids.</text>
</comment>
<feature type="active site" description="Proton acceptor" evidence="3">
    <location>
        <position position="72"/>
    </location>
</feature>
<gene>
    <name evidence="4" type="ORF">BET01_14790</name>
</gene>
<feature type="site" description="Important for substrate specificity" evidence="3">
    <location>
        <position position="73"/>
    </location>
</feature>
<dbReference type="GO" id="GO:0009117">
    <property type="term" value="P:nucleotide metabolic process"/>
    <property type="evidence" value="ECO:0007669"/>
    <property type="project" value="UniProtKB-KW"/>
</dbReference>
<sequence>MKRMMKLVLASASPRRKELLAQIGITPFIEPSTIVEKVTSTVPEEVVLELSSQKAQDVAQHQEAGTIVIGADTVVALDGQILLKPVSHEDAYRMLSMLQGRNHQVYTGVTMVSCGQRENKVKSFVEKTEVTVYPMSEEEIKAYAFSEEPMDKAGAYGIQGNYAAFVKGITGDYNNVVGLPVGRVYQEMKWMLEQEGNND</sequence>
<dbReference type="EC" id="3.6.1.9" evidence="3"/>
<dbReference type="NCBIfam" id="TIGR00172">
    <property type="entry name" value="maf"/>
    <property type="match status" value="1"/>
</dbReference>